<dbReference type="EMBL" id="PP410062">
    <property type="protein sequence ID" value="WZK92812.1"/>
    <property type="molecule type" value="Genomic_DNA"/>
</dbReference>
<name>A0AAU6S514_9VIRU</name>
<proteinExistence type="predicted"/>
<protein>
    <submittedName>
        <fullName evidence="1">Replication associated protein</fullName>
    </submittedName>
</protein>
<reference evidence="1" key="2">
    <citation type="submission" date="2024-02" db="EMBL/GenBank/DDBJ databases">
        <authorList>
            <person name="Buigues J."/>
            <person name="Vinals A."/>
            <person name="Martinez-Recio R."/>
            <person name="S Monros J."/>
            <person name="Sanjuan R."/>
            <person name="Cuevas J.M."/>
        </authorList>
    </citation>
    <scope>NUCLEOTIDE SEQUENCE</scope>
    <source>
        <strain evidence="1">MAVG36</strain>
    </source>
</reference>
<reference evidence="1" key="1">
    <citation type="journal article" date="2024" name="Microbiol. Spectr.">
        <title>Full-genome sequencing of dozens of new DNA viruses found in Spanish bat feces.</title>
        <authorList>
            <person name="Buigues J."/>
            <person name="Vinals A."/>
            <person name="Martinez-Recio R."/>
            <person name="Monros J.S."/>
            <person name="Sanjuan R."/>
            <person name="Cuevas J.M."/>
        </authorList>
    </citation>
    <scope>NUCLEOTIDE SEQUENCE</scope>
    <source>
        <strain evidence="1">MAVG36</strain>
    </source>
</reference>
<evidence type="ECO:0000313" key="1">
    <source>
        <dbReference type="EMBL" id="WZK92812.1"/>
    </source>
</evidence>
<sequence>MTEPKWYDLTLSRNKLKEMNLDGFEEVGRMFENLGAERYVIGQEIGEGGYEHYQCRIVFKHPTPIATLITAFAGFGRVMPTHVRDFKYCEKEGNFYRSWEKVLNKYADIKLLPWQKQTLEELDKQDDRGIMVIIDEKGGKGKTTLSKVCVTRRIAQYVPPMTEAMDFMAYAMEKPSKGYIFDMPRSETIKQKKGMWSAVEQIKNGYLYDKRYSFRDMWIEPPKVLVFTNEEPPFDALSKDRWQCYKIEHWAGTDVLTSWEPD</sequence>
<organism evidence="1">
    <name type="scientific">Eptesicus serotinus feces associated smacovirus</name>
    <dbReference type="NCBI Taxonomy" id="3139986"/>
    <lineage>
        <taxon>Viruses</taxon>
        <taxon>Monodnaviria</taxon>
        <taxon>Shotokuvirae</taxon>
        <taxon>Cressdnaviricota</taxon>
        <taxon>Arfiviricetes</taxon>
        <taxon>Cremevirales</taxon>
        <taxon>Smacoviridae</taxon>
    </lineage>
</organism>
<dbReference type="Gene3D" id="3.40.1310.20">
    <property type="match status" value="1"/>
</dbReference>
<accession>A0AAU6S514</accession>